<gene>
    <name evidence="1" type="ORF">BN533_00807</name>
</gene>
<dbReference type="AlphaFoldDB" id="R6J5R8"/>
<sequence>MEKEKSPATKPGEKLWSGTFRKSYENDCMLVKIDIEIKGVQKLEEILHSLAVYSRKFYLECGSHRCFK</sequence>
<protein>
    <submittedName>
        <fullName evidence="1">Uncharacterized protein</fullName>
    </submittedName>
</protein>
<evidence type="ECO:0000313" key="1">
    <source>
        <dbReference type="EMBL" id="CDB45682.1"/>
    </source>
</evidence>
<proteinExistence type="predicted"/>
<dbReference type="EMBL" id="CBDS010000052">
    <property type="protein sequence ID" value="CDB45682.1"/>
    <property type="molecule type" value="Genomic_DNA"/>
</dbReference>
<dbReference type="RefSeq" id="WP_021717709.1">
    <property type="nucleotide sequence ID" value="NZ_FR885222.1"/>
</dbReference>
<reference evidence="1" key="1">
    <citation type="submission" date="2012-11" db="EMBL/GenBank/DDBJ databases">
        <title>Dependencies among metagenomic species, viruses, plasmids and units of genetic variation.</title>
        <authorList>
            <person name="Nielsen H.B."/>
            <person name="Almeida M."/>
            <person name="Juncker A.S."/>
            <person name="Rasmussen S."/>
            <person name="Li J."/>
            <person name="Sunagawa S."/>
            <person name="Plichta D."/>
            <person name="Gautier L."/>
            <person name="Le Chatelier E."/>
            <person name="Peletier E."/>
            <person name="Bonde I."/>
            <person name="Nielsen T."/>
            <person name="Manichanh C."/>
            <person name="Arumugam M."/>
            <person name="Batto J."/>
            <person name="Santos M.B.Q.D."/>
            <person name="Blom N."/>
            <person name="Borruel N."/>
            <person name="Burgdorf K.S."/>
            <person name="Boumezbeur F."/>
            <person name="Casellas F."/>
            <person name="Dore J."/>
            <person name="Guarner F."/>
            <person name="Hansen T."/>
            <person name="Hildebrand F."/>
            <person name="Kaas R.S."/>
            <person name="Kennedy S."/>
            <person name="Kristiansen K."/>
            <person name="Kultima J.R."/>
            <person name="Leonard P."/>
            <person name="Levenez F."/>
            <person name="Lund O."/>
            <person name="Moumen B."/>
            <person name="Le Paslier D."/>
            <person name="Pons N."/>
            <person name="Pedersen O."/>
            <person name="Prifti E."/>
            <person name="Qin J."/>
            <person name="Raes J."/>
            <person name="Tap J."/>
            <person name="Tims S."/>
            <person name="Ussery D.W."/>
            <person name="Yamada T."/>
            <person name="MetaHit consortium"/>
            <person name="Renault P."/>
            <person name="Sicheritz-Ponten T."/>
            <person name="Bork P."/>
            <person name="Wang J."/>
            <person name="Brunak S."/>
            <person name="Ehrlich S.D."/>
        </authorList>
    </citation>
    <scope>NUCLEOTIDE SEQUENCE [LARGE SCALE GENOMIC DNA]</scope>
</reference>
<comment type="caution">
    <text evidence="1">The sequence shown here is derived from an EMBL/GenBank/DDBJ whole genome shotgun (WGS) entry which is preliminary data.</text>
</comment>
<dbReference type="STRING" id="1262914.BN533_00807"/>
<accession>R6J5R8</accession>
<dbReference type="HOGENOM" id="CLU_2790333_0_0_9"/>
<organism evidence="1">
    <name type="scientific">Phascolarctobacterium faecium</name>
    <dbReference type="NCBI Taxonomy" id="33025"/>
    <lineage>
        <taxon>Bacteria</taxon>
        <taxon>Bacillati</taxon>
        <taxon>Bacillota</taxon>
        <taxon>Negativicutes</taxon>
        <taxon>Acidaminococcales</taxon>
        <taxon>Acidaminococcaceae</taxon>
        <taxon>Phascolarctobacterium</taxon>
    </lineage>
</organism>
<name>R6J5R8_9FIRM</name>